<keyword evidence="2" id="KW-1185">Reference proteome</keyword>
<evidence type="ECO:0000313" key="1">
    <source>
        <dbReference type="EMBL" id="BAY59270.1"/>
    </source>
</evidence>
<gene>
    <name evidence="1" type="ORF">NIES2135_61470</name>
</gene>
<proteinExistence type="predicted"/>
<evidence type="ECO:0000313" key="2">
    <source>
        <dbReference type="Proteomes" id="UP000217895"/>
    </source>
</evidence>
<organism evidence="1 2">
    <name type="scientific">Leptolyngbya boryana NIES-2135</name>
    <dbReference type="NCBI Taxonomy" id="1973484"/>
    <lineage>
        <taxon>Bacteria</taxon>
        <taxon>Bacillati</taxon>
        <taxon>Cyanobacteriota</taxon>
        <taxon>Cyanophyceae</taxon>
        <taxon>Leptolyngbyales</taxon>
        <taxon>Leptolyngbyaceae</taxon>
        <taxon>Leptolyngbya group</taxon>
        <taxon>Leptolyngbya</taxon>
    </lineage>
</organism>
<keyword evidence="1" id="KW-0614">Plasmid</keyword>
<geneLocation type="plasmid" evidence="1">
    <name>plasmid1</name>
</geneLocation>
<accession>A0A1Z4JRD0</accession>
<dbReference type="AlphaFoldDB" id="A0A1Z4JRD0"/>
<protein>
    <submittedName>
        <fullName evidence="1">Uncharacterized protein</fullName>
    </submittedName>
</protein>
<dbReference type="Proteomes" id="UP000217895">
    <property type="component" value="Plasmid Plasmid1 dna"/>
</dbReference>
<dbReference type="EMBL" id="AP018204">
    <property type="protein sequence ID" value="BAY59270.1"/>
    <property type="molecule type" value="Genomic_DNA"/>
</dbReference>
<name>A0A1Z4JRD0_LEPBY</name>
<sequence>MRIAMTRNALTVEQFQITLDVFKTWREECEQEIEQSVGSGEPPALWRQDVINEAIRQVTQHAIEITKPVMPEGLTFDEKLDFIERHQNRVRRYVLDDDGFTATIATLSQAQEEVRHREFEGEFEALQVNYDNCKDASLEAYTDVLRLLTGEEAQL</sequence>
<reference evidence="1 2" key="1">
    <citation type="submission" date="2017-06" db="EMBL/GenBank/DDBJ databases">
        <title>Genome sequencing of cyanobaciteial culture collection at National Institute for Environmental Studies (NIES).</title>
        <authorList>
            <person name="Hirose Y."/>
            <person name="Shimura Y."/>
            <person name="Fujisawa T."/>
            <person name="Nakamura Y."/>
            <person name="Kawachi M."/>
        </authorList>
    </citation>
    <scope>NUCLEOTIDE SEQUENCE [LARGE SCALE GENOMIC DNA]</scope>
    <source>
        <strain evidence="1 2">NIES-2135</strain>
        <plasmid evidence="2">Plasmid Plasmid1 dna</plasmid>
    </source>
</reference>